<dbReference type="Proteomes" id="UP000759537">
    <property type="component" value="Unassembled WGS sequence"/>
</dbReference>
<comment type="caution">
    <text evidence="1">The sequence shown here is derived from an EMBL/GenBank/DDBJ whole genome shotgun (WGS) entry which is preliminary data.</text>
</comment>
<dbReference type="AlphaFoldDB" id="A0A9P5MPW1"/>
<reference evidence="1" key="2">
    <citation type="journal article" date="2020" name="Nat. Commun.">
        <title>Large-scale genome sequencing of mycorrhizal fungi provides insights into the early evolution of symbiotic traits.</title>
        <authorList>
            <person name="Miyauchi S."/>
            <person name="Kiss E."/>
            <person name="Kuo A."/>
            <person name="Drula E."/>
            <person name="Kohler A."/>
            <person name="Sanchez-Garcia M."/>
            <person name="Morin E."/>
            <person name="Andreopoulos B."/>
            <person name="Barry K.W."/>
            <person name="Bonito G."/>
            <person name="Buee M."/>
            <person name="Carver A."/>
            <person name="Chen C."/>
            <person name="Cichocki N."/>
            <person name="Clum A."/>
            <person name="Culley D."/>
            <person name="Crous P.W."/>
            <person name="Fauchery L."/>
            <person name="Girlanda M."/>
            <person name="Hayes R.D."/>
            <person name="Keri Z."/>
            <person name="LaButti K."/>
            <person name="Lipzen A."/>
            <person name="Lombard V."/>
            <person name="Magnuson J."/>
            <person name="Maillard F."/>
            <person name="Murat C."/>
            <person name="Nolan M."/>
            <person name="Ohm R.A."/>
            <person name="Pangilinan J."/>
            <person name="Pereira M.F."/>
            <person name="Perotto S."/>
            <person name="Peter M."/>
            <person name="Pfister S."/>
            <person name="Riley R."/>
            <person name="Sitrit Y."/>
            <person name="Stielow J.B."/>
            <person name="Szollosi G."/>
            <person name="Zifcakova L."/>
            <person name="Stursova M."/>
            <person name="Spatafora J.W."/>
            <person name="Tedersoo L."/>
            <person name="Vaario L.M."/>
            <person name="Yamada A."/>
            <person name="Yan M."/>
            <person name="Wang P."/>
            <person name="Xu J."/>
            <person name="Bruns T."/>
            <person name="Baldrian P."/>
            <person name="Vilgalys R."/>
            <person name="Dunand C."/>
            <person name="Henrissat B."/>
            <person name="Grigoriev I.V."/>
            <person name="Hibbett D."/>
            <person name="Nagy L.G."/>
            <person name="Martin F.M."/>
        </authorList>
    </citation>
    <scope>NUCLEOTIDE SEQUENCE</scope>
    <source>
        <strain evidence="1">Prilba</strain>
    </source>
</reference>
<proteinExistence type="predicted"/>
<gene>
    <name evidence="1" type="ORF">DFH94DRAFT_786871</name>
</gene>
<dbReference type="OrthoDB" id="194358at2759"/>
<evidence type="ECO:0000313" key="2">
    <source>
        <dbReference type="Proteomes" id="UP000759537"/>
    </source>
</evidence>
<sequence>MFRWIFCQLEALHHCLPPSVRRTLGELPESLDETYERILMEIKKSQTGATLDVYWNASLWRSGLFVLRSLRRSSRLTSTTWKGSQI</sequence>
<accession>A0A9P5MPW1</accession>
<keyword evidence="2" id="KW-1185">Reference proteome</keyword>
<organism evidence="1 2">
    <name type="scientific">Russula ochroleuca</name>
    <dbReference type="NCBI Taxonomy" id="152965"/>
    <lineage>
        <taxon>Eukaryota</taxon>
        <taxon>Fungi</taxon>
        <taxon>Dikarya</taxon>
        <taxon>Basidiomycota</taxon>
        <taxon>Agaricomycotina</taxon>
        <taxon>Agaricomycetes</taxon>
        <taxon>Russulales</taxon>
        <taxon>Russulaceae</taxon>
        <taxon>Russula</taxon>
    </lineage>
</organism>
<name>A0A9P5MPW1_9AGAM</name>
<protein>
    <submittedName>
        <fullName evidence="1">Uncharacterized protein</fullName>
    </submittedName>
</protein>
<reference evidence="1" key="1">
    <citation type="submission" date="2019-10" db="EMBL/GenBank/DDBJ databases">
        <authorList>
            <consortium name="DOE Joint Genome Institute"/>
            <person name="Kuo A."/>
            <person name="Miyauchi S."/>
            <person name="Kiss E."/>
            <person name="Drula E."/>
            <person name="Kohler A."/>
            <person name="Sanchez-Garcia M."/>
            <person name="Andreopoulos B."/>
            <person name="Barry K.W."/>
            <person name="Bonito G."/>
            <person name="Buee M."/>
            <person name="Carver A."/>
            <person name="Chen C."/>
            <person name="Cichocki N."/>
            <person name="Clum A."/>
            <person name="Culley D."/>
            <person name="Crous P.W."/>
            <person name="Fauchery L."/>
            <person name="Girlanda M."/>
            <person name="Hayes R."/>
            <person name="Keri Z."/>
            <person name="LaButti K."/>
            <person name="Lipzen A."/>
            <person name="Lombard V."/>
            <person name="Magnuson J."/>
            <person name="Maillard F."/>
            <person name="Morin E."/>
            <person name="Murat C."/>
            <person name="Nolan M."/>
            <person name="Ohm R."/>
            <person name="Pangilinan J."/>
            <person name="Pereira M."/>
            <person name="Perotto S."/>
            <person name="Peter M."/>
            <person name="Riley R."/>
            <person name="Sitrit Y."/>
            <person name="Stielow B."/>
            <person name="Szollosi G."/>
            <person name="Zifcakova L."/>
            <person name="Stursova M."/>
            <person name="Spatafora J.W."/>
            <person name="Tedersoo L."/>
            <person name="Vaario L.-M."/>
            <person name="Yamada A."/>
            <person name="Yan M."/>
            <person name="Wang P."/>
            <person name="Xu J."/>
            <person name="Bruns T."/>
            <person name="Baldrian P."/>
            <person name="Vilgalys R."/>
            <person name="Henrissat B."/>
            <person name="Grigoriev I.V."/>
            <person name="Hibbett D."/>
            <person name="Nagy L.G."/>
            <person name="Martin F.M."/>
        </authorList>
    </citation>
    <scope>NUCLEOTIDE SEQUENCE</scope>
    <source>
        <strain evidence="1">Prilba</strain>
    </source>
</reference>
<dbReference type="EMBL" id="WHVB01000074">
    <property type="protein sequence ID" value="KAF8463243.1"/>
    <property type="molecule type" value="Genomic_DNA"/>
</dbReference>
<evidence type="ECO:0000313" key="1">
    <source>
        <dbReference type="EMBL" id="KAF8463243.1"/>
    </source>
</evidence>